<name>A0ABS4VV03_9PSEU</name>
<dbReference type="SUPFAM" id="SSF48008">
    <property type="entry name" value="GntR ligand-binding domain-like"/>
    <property type="match status" value="1"/>
</dbReference>
<comment type="caution">
    <text evidence="5">The sequence shown here is derived from an EMBL/GenBank/DDBJ whole genome shotgun (WGS) entry which is preliminary data.</text>
</comment>
<sequence length="224" mass="23647">MDTARQPERRFPLAGNLYRGLQNAPDVPADDDGPARIGLRTAAALESGTITLHDAADRLESAGLGMRGDDADTAPPPTLDQITAARLVLEPAVAAGAARAVTPDTREPLLRHASVLGAVAGIEPDPRRLFRHDCEGHGALYRVASDAAAPAALPGLCRLAHHGWASRAADPHDLLPALRAHLAELAEVLRAVAHGRPERARELATAHVWGTHLMLMQAGADLPR</sequence>
<evidence type="ECO:0000256" key="3">
    <source>
        <dbReference type="ARBA" id="ARBA00023163"/>
    </source>
</evidence>
<proteinExistence type="predicted"/>
<feature type="domain" description="GntR C-terminal" evidence="4">
    <location>
        <begin position="81"/>
        <end position="210"/>
    </location>
</feature>
<evidence type="ECO:0000256" key="1">
    <source>
        <dbReference type="ARBA" id="ARBA00023015"/>
    </source>
</evidence>
<dbReference type="InterPro" id="IPR011711">
    <property type="entry name" value="GntR_C"/>
</dbReference>
<keyword evidence="6" id="KW-1185">Reference proteome</keyword>
<keyword evidence="3" id="KW-0804">Transcription</keyword>
<dbReference type="RefSeq" id="WP_210027911.1">
    <property type="nucleotide sequence ID" value="NZ_JAGINU010000001.1"/>
</dbReference>
<dbReference type="SMART" id="SM00895">
    <property type="entry name" value="FCD"/>
    <property type="match status" value="1"/>
</dbReference>
<dbReference type="GO" id="GO:0003677">
    <property type="term" value="F:DNA binding"/>
    <property type="evidence" value="ECO:0007669"/>
    <property type="project" value="UniProtKB-KW"/>
</dbReference>
<dbReference type="Gene3D" id="1.20.120.530">
    <property type="entry name" value="GntR ligand-binding domain-like"/>
    <property type="match status" value="1"/>
</dbReference>
<evidence type="ECO:0000313" key="5">
    <source>
        <dbReference type="EMBL" id="MBP2367742.1"/>
    </source>
</evidence>
<gene>
    <name evidence="5" type="ORF">JOF36_003438</name>
</gene>
<keyword evidence="2 5" id="KW-0238">DNA-binding</keyword>
<accession>A0ABS4VV03</accession>
<dbReference type="Proteomes" id="UP001519295">
    <property type="component" value="Unassembled WGS sequence"/>
</dbReference>
<reference evidence="5 6" key="1">
    <citation type="submission" date="2021-03" db="EMBL/GenBank/DDBJ databases">
        <title>Sequencing the genomes of 1000 actinobacteria strains.</title>
        <authorList>
            <person name="Klenk H.-P."/>
        </authorList>
    </citation>
    <scope>NUCLEOTIDE SEQUENCE [LARGE SCALE GENOMIC DNA]</scope>
    <source>
        <strain evidence="5 6">DSM 45256</strain>
    </source>
</reference>
<protein>
    <submittedName>
        <fullName evidence="5">DNA-binding FadR family transcriptional regulator</fullName>
    </submittedName>
</protein>
<dbReference type="InterPro" id="IPR008920">
    <property type="entry name" value="TF_FadR/GntR_C"/>
</dbReference>
<keyword evidence="1" id="KW-0805">Transcription regulation</keyword>
<evidence type="ECO:0000259" key="4">
    <source>
        <dbReference type="SMART" id="SM00895"/>
    </source>
</evidence>
<dbReference type="EMBL" id="JAGINU010000001">
    <property type="protein sequence ID" value="MBP2367742.1"/>
    <property type="molecule type" value="Genomic_DNA"/>
</dbReference>
<evidence type="ECO:0000313" key="6">
    <source>
        <dbReference type="Proteomes" id="UP001519295"/>
    </source>
</evidence>
<evidence type="ECO:0000256" key="2">
    <source>
        <dbReference type="ARBA" id="ARBA00023125"/>
    </source>
</evidence>
<dbReference type="Pfam" id="PF07729">
    <property type="entry name" value="FCD"/>
    <property type="match status" value="1"/>
</dbReference>
<organism evidence="5 6">
    <name type="scientific">Pseudonocardia parietis</name>
    <dbReference type="NCBI Taxonomy" id="570936"/>
    <lineage>
        <taxon>Bacteria</taxon>
        <taxon>Bacillati</taxon>
        <taxon>Actinomycetota</taxon>
        <taxon>Actinomycetes</taxon>
        <taxon>Pseudonocardiales</taxon>
        <taxon>Pseudonocardiaceae</taxon>
        <taxon>Pseudonocardia</taxon>
    </lineage>
</organism>